<gene>
    <name evidence="1" type="ORF">HPB49_007891</name>
</gene>
<evidence type="ECO:0000313" key="1">
    <source>
        <dbReference type="EMBL" id="KAH7979041.1"/>
    </source>
</evidence>
<organism evidence="1 2">
    <name type="scientific">Dermacentor silvarum</name>
    <name type="common">Tick</name>
    <dbReference type="NCBI Taxonomy" id="543639"/>
    <lineage>
        <taxon>Eukaryota</taxon>
        <taxon>Metazoa</taxon>
        <taxon>Ecdysozoa</taxon>
        <taxon>Arthropoda</taxon>
        <taxon>Chelicerata</taxon>
        <taxon>Arachnida</taxon>
        <taxon>Acari</taxon>
        <taxon>Parasitiformes</taxon>
        <taxon>Ixodida</taxon>
        <taxon>Ixodoidea</taxon>
        <taxon>Ixodidae</taxon>
        <taxon>Rhipicephalinae</taxon>
        <taxon>Dermacentor</taxon>
    </lineage>
</organism>
<accession>A0ACB8DXH4</accession>
<name>A0ACB8DXH4_DERSI</name>
<dbReference type="Proteomes" id="UP000821865">
    <property type="component" value="Chromosome 1"/>
</dbReference>
<proteinExistence type="predicted"/>
<protein>
    <submittedName>
        <fullName evidence="1">Uncharacterized protein</fullName>
    </submittedName>
</protein>
<comment type="caution">
    <text evidence="1">The sequence shown here is derived from an EMBL/GenBank/DDBJ whole genome shotgun (WGS) entry which is preliminary data.</text>
</comment>
<dbReference type="EMBL" id="CM023470">
    <property type="protein sequence ID" value="KAH7979041.1"/>
    <property type="molecule type" value="Genomic_DNA"/>
</dbReference>
<sequence>MMENSIVATGAVLQKYISSEVYSRTLQSAERSYSVFDRELLVIHATITFATYWSSSKLHVLTNHKPSPCVFSTNTSKNAAGEIRHLAQISEFTTGIQLQHVKGADNRAADALSRDAAVDSTSTMTD</sequence>
<keyword evidence="2" id="KW-1185">Reference proteome</keyword>
<evidence type="ECO:0000313" key="2">
    <source>
        <dbReference type="Proteomes" id="UP000821865"/>
    </source>
</evidence>
<reference evidence="1" key="1">
    <citation type="submission" date="2020-05" db="EMBL/GenBank/DDBJ databases">
        <title>Large-scale comparative analyses of tick genomes elucidate their genetic diversity and vector capacities.</title>
        <authorList>
            <person name="Jia N."/>
            <person name="Wang J."/>
            <person name="Shi W."/>
            <person name="Du L."/>
            <person name="Sun Y."/>
            <person name="Zhan W."/>
            <person name="Jiang J."/>
            <person name="Wang Q."/>
            <person name="Zhang B."/>
            <person name="Ji P."/>
            <person name="Sakyi L.B."/>
            <person name="Cui X."/>
            <person name="Yuan T."/>
            <person name="Jiang B."/>
            <person name="Yang W."/>
            <person name="Lam T.T.-Y."/>
            <person name="Chang Q."/>
            <person name="Ding S."/>
            <person name="Wang X."/>
            <person name="Zhu J."/>
            <person name="Ruan X."/>
            <person name="Zhao L."/>
            <person name="Wei J."/>
            <person name="Que T."/>
            <person name="Du C."/>
            <person name="Cheng J."/>
            <person name="Dai P."/>
            <person name="Han X."/>
            <person name="Huang E."/>
            <person name="Gao Y."/>
            <person name="Liu J."/>
            <person name="Shao H."/>
            <person name="Ye R."/>
            <person name="Li L."/>
            <person name="Wei W."/>
            <person name="Wang X."/>
            <person name="Wang C."/>
            <person name="Yang T."/>
            <person name="Huo Q."/>
            <person name="Li W."/>
            <person name="Guo W."/>
            <person name="Chen H."/>
            <person name="Zhou L."/>
            <person name="Ni X."/>
            <person name="Tian J."/>
            <person name="Zhou Y."/>
            <person name="Sheng Y."/>
            <person name="Liu T."/>
            <person name="Pan Y."/>
            <person name="Xia L."/>
            <person name="Li J."/>
            <person name="Zhao F."/>
            <person name="Cao W."/>
        </authorList>
    </citation>
    <scope>NUCLEOTIDE SEQUENCE</scope>
    <source>
        <strain evidence="1">Dsil-2018</strain>
    </source>
</reference>